<dbReference type="GeneID" id="37069793"/>
<organism evidence="1 2">
    <name type="scientific">Aspergillus heteromorphus CBS 117.55</name>
    <dbReference type="NCBI Taxonomy" id="1448321"/>
    <lineage>
        <taxon>Eukaryota</taxon>
        <taxon>Fungi</taxon>
        <taxon>Dikarya</taxon>
        <taxon>Ascomycota</taxon>
        <taxon>Pezizomycotina</taxon>
        <taxon>Eurotiomycetes</taxon>
        <taxon>Eurotiomycetidae</taxon>
        <taxon>Eurotiales</taxon>
        <taxon>Aspergillaceae</taxon>
        <taxon>Aspergillus</taxon>
        <taxon>Aspergillus subgen. Circumdati</taxon>
    </lineage>
</organism>
<protein>
    <submittedName>
        <fullName evidence="1">Uncharacterized protein</fullName>
    </submittedName>
</protein>
<dbReference type="RefSeq" id="XP_025400938.1">
    <property type="nucleotide sequence ID" value="XM_025547556.1"/>
</dbReference>
<keyword evidence="2" id="KW-1185">Reference proteome</keyword>
<evidence type="ECO:0000313" key="2">
    <source>
        <dbReference type="Proteomes" id="UP000247233"/>
    </source>
</evidence>
<name>A0A317WJT8_9EURO</name>
<evidence type="ECO:0000313" key="1">
    <source>
        <dbReference type="EMBL" id="PWY86706.1"/>
    </source>
</evidence>
<gene>
    <name evidence="1" type="ORF">BO70DRAFT_422305</name>
</gene>
<accession>A0A317WJT8</accession>
<dbReference type="OrthoDB" id="4177740at2759"/>
<comment type="caution">
    <text evidence="1">The sequence shown here is derived from an EMBL/GenBank/DDBJ whole genome shotgun (WGS) entry which is preliminary data.</text>
</comment>
<dbReference type="AlphaFoldDB" id="A0A317WJT8"/>
<reference evidence="1 2" key="1">
    <citation type="submission" date="2016-12" db="EMBL/GenBank/DDBJ databases">
        <title>The genomes of Aspergillus section Nigri reveals drivers in fungal speciation.</title>
        <authorList>
            <consortium name="DOE Joint Genome Institute"/>
            <person name="Vesth T.C."/>
            <person name="Nybo J."/>
            <person name="Theobald S."/>
            <person name="Brandl J."/>
            <person name="Frisvad J.C."/>
            <person name="Nielsen K.F."/>
            <person name="Lyhne E.K."/>
            <person name="Kogle M.E."/>
            <person name="Kuo A."/>
            <person name="Riley R."/>
            <person name="Clum A."/>
            <person name="Nolan M."/>
            <person name="Lipzen A."/>
            <person name="Salamov A."/>
            <person name="Henrissat B."/>
            <person name="Wiebenga A."/>
            <person name="De Vries R.P."/>
            <person name="Grigoriev I.V."/>
            <person name="Mortensen U.H."/>
            <person name="Andersen M.R."/>
            <person name="Baker S.E."/>
        </authorList>
    </citation>
    <scope>NUCLEOTIDE SEQUENCE [LARGE SCALE GENOMIC DNA]</scope>
    <source>
        <strain evidence="1 2">CBS 117.55</strain>
    </source>
</reference>
<dbReference type="Proteomes" id="UP000247233">
    <property type="component" value="Unassembled WGS sequence"/>
</dbReference>
<dbReference type="STRING" id="1448321.A0A317WJT8"/>
<dbReference type="EMBL" id="MSFL01000007">
    <property type="protein sequence ID" value="PWY86706.1"/>
    <property type="molecule type" value="Genomic_DNA"/>
</dbReference>
<dbReference type="VEuPathDB" id="FungiDB:BO70DRAFT_422305"/>
<proteinExistence type="predicted"/>
<sequence>MSLQRTWGRVVGALRGSSHADSGEADVVLEKLETCYNVLLKAETGPIPPDVLCQLPVSLSMVSRESMACANNIKFFVPWSEEALERHPRNLAPGPENVRLSRTEKILKDGSQYFIGIGAWHTYRWASHMSSRLVEEVDIAPRMGTEDNRRPLKSLTGWRHSEAIPDEPTLPQPWFYKRDSYDWHPDFYWTLRGNTYPHIKITMHHGVDGVDGVLLREELLVIIVVMISRLESENFRQHVIVPIMMFSFMGTRHGRILLAHCTQDGLVIEMSALYPFLVGEEDWCSSLALFTRFLAAGPSRADTTRLPASVDLA</sequence>